<evidence type="ECO:0000259" key="1">
    <source>
        <dbReference type="PROSITE" id="PS50883"/>
    </source>
</evidence>
<dbReference type="Pfam" id="PF16448">
    <property type="entry name" value="LapD_MoxY_N"/>
    <property type="match status" value="1"/>
</dbReference>
<dbReference type="CDD" id="cd06225">
    <property type="entry name" value="HAMP"/>
    <property type="match status" value="1"/>
</dbReference>
<organism evidence="3 4">
    <name type="scientific">Photobacterium sanctipauli</name>
    <dbReference type="NCBI Taxonomy" id="1342794"/>
    <lineage>
        <taxon>Bacteria</taxon>
        <taxon>Pseudomonadati</taxon>
        <taxon>Pseudomonadota</taxon>
        <taxon>Gammaproteobacteria</taxon>
        <taxon>Vibrionales</taxon>
        <taxon>Vibrionaceae</taxon>
        <taxon>Photobacterium</taxon>
    </lineage>
</organism>
<dbReference type="Pfam" id="PF00563">
    <property type="entry name" value="EAL"/>
    <property type="match status" value="1"/>
</dbReference>
<dbReference type="Pfam" id="PF00672">
    <property type="entry name" value="HAMP"/>
    <property type="match status" value="1"/>
</dbReference>
<dbReference type="SMART" id="SM00052">
    <property type="entry name" value="EAL"/>
    <property type="match status" value="1"/>
</dbReference>
<dbReference type="InterPro" id="IPR000160">
    <property type="entry name" value="GGDEF_dom"/>
</dbReference>
<protein>
    <submittedName>
        <fullName evidence="3">GGDEF domain-containing protein</fullName>
    </submittedName>
</protein>
<dbReference type="GO" id="GO:0016020">
    <property type="term" value="C:membrane"/>
    <property type="evidence" value="ECO:0007669"/>
    <property type="project" value="InterPro"/>
</dbReference>
<gene>
    <name evidence="3" type="ORF">C9I98_07920</name>
</gene>
<dbReference type="InterPro" id="IPR043128">
    <property type="entry name" value="Rev_trsase/Diguanyl_cyclase"/>
</dbReference>
<dbReference type="SUPFAM" id="SSF158472">
    <property type="entry name" value="HAMP domain-like"/>
    <property type="match status" value="1"/>
</dbReference>
<dbReference type="PANTHER" id="PTHR33121:SF79">
    <property type="entry name" value="CYCLIC DI-GMP PHOSPHODIESTERASE PDED-RELATED"/>
    <property type="match status" value="1"/>
</dbReference>
<dbReference type="Gene3D" id="3.30.110.200">
    <property type="match status" value="1"/>
</dbReference>
<keyword evidence="4" id="KW-1185">Reference proteome</keyword>
<dbReference type="CDD" id="cd01948">
    <property type="entry name" value="EAL"/>
    <property type="match status" value="1"/>
</dbReference>
<dbReference type="Gene3D" id="6.20.270.20">
    <property type="entry name" value="LapD/MoxY periplasmic domain"/>
    <property type="match status" value="1"/>
</dbReference>
<dbReference type="Proteomes" id="UP000241771">
    <property type="component" value="Unassembled WGS sequence"/>
</dbReference>
<dbReference type="RefSeq" id="WP_107271825.1">
    <property type="nucleotide sequence ID" value="NZ_PYMA01000003.1"/>
</dbReference>
<accession>A0A2T3NX29</accession>
<reference evidence="3 4" key="1">
    <citation type="submission" date="2018-01" db="EMBL/GenBank/DDBJ databases">
        <title>Whole genome sequencing of Histamine producing bacteria.</title>
        <authorList>
            <person name="Butler K."/>
        </authorList>
    </citation>
    <scope>NUCLEOTIDE SEQUENCE [LARGE SCALE GENOMIC DNA]</scope>
    <source>
        <strain evidence="3 4">DSM 100436</strain>
    </source>
</reference>
<dbReference type="GO" id="GO:0071111">
    <property type="term" value="F:cyclic-guanylate-specific phosphodiesterase activity"/>
    <property type="evidence" value="ECO:0007669"/>
    <property type="project" value="InterPro"/>
</dbReference>
<dbReference type="Gene3D" id="3.20.20.450">
    <property type="entry name" value="EAL domain"/>
    <property type="match status" value="1"/>
</dbReference>
<dbReference type="InterPro" id="IPR050706">
    <property type="entry name" value="Cyclic-di-GMP_PDE-like"/>
</dbReference>
<sequence>MTLYRRLFIGMLLLFILLLAGIFSNQLSTTQSFLMEQQSVEMRNAMNAVGLALSPYLEETDPVVIESVLNAIFDGSFYQSVTLEVFEPKQVLERTYPVAPSHVPNWFQQWFTIPSTTESNTITSGWLQLAKITVTSHSSIAYGKLWQSAQQLLWTVGLCFLIGMVALKFLLDRIVKQPLGIMQAKAKAIASNNFGEALAEPSTRELKDLVVAFNHMSHQLKRHFSQQAAEADILRKRAYQDPESGLGNRRLSLLQLEEWLAEEAASEQAGVMIIAIPALSQLRQANQYAEAKQLAKAVGDRLTLLVTPSLHIGRLSHSEFILINHDSLANDIPLGQLAHTLRADMINLAQATFSHQEALQADNEVIIGVISKQGTDIDGHTSLTHFLAQCDNIQTVARQHVDKIAVVDRPPAKQATPFWGKQQWLELVRFAVAEEQINFSYQKAINGAGKELHRELFTSVQYQNRTYNAGQFFPPLAALNSTSEIDRYIIEKAIEALRNRHHFVALNLASTTVIDGGFTHWLDNLLAAQPTLSQQLLFELPETVFIHHPEQTRLLCDIITQHQYSFGVDNCGAHFNSSYLQNFRPRYIKLDFTYTRQLDEEVKTDALQAITRAAANLGITSIATRVETKQQVETLAKFGVEGFQGYVVAQYTKGDDDE</sequence>
<comment type="caution">
    <text evidence="3">The sequence shown here is derived from an EMBL/GenBank/DDBJ whole genome shotgun (WGS) entry which is preliminary data.</text>
</comment>
<dbReference type="InterPro" id="IPR001633">
    <property type="entry name" value="EAL_dom"/>
</dbReference>
<dbReference type="EMBL" id="PYMA01000003">
    <property type="protein sequence ID" value="PSW20758.1"/>
    <property type="molecule type" value="Genomic_DNA"/>
</dbReference>
<evidence type="ECO:0000259" key="2">
    <source>
        <dbReference type="PROSITE" id="PS50885"/>
    </source>
</evidence>
<evidence type="ECO:0000313" key="4">
    <source>
        <dbReference type="Proteomes" id="UP000241771"/>
    </source>
</evidence>
<feature type="domain" description="EAL" evidence="1">
    <location>
        <begin position="421"/>
        <end position="658"/>
    </location>
</feature>
<dbReference type="PROSITE" id="PS50883">
    <property type="entry name" value="EAL"/>
    <property type="match status" value="1"/>
</dbReference>
<dbReference type="Gene3D" id="3.30.70.270">
    <property type="match status" value="1"/>
</dbReference>
<dbReference type="InterPro" id="IPR032244">
    <property type="entry name" value="LapD_MoxY_N"/>
</dbReference>
<dbReference type="AlphaFoldDB" id="A0A2T3NX29"/>
<dbReference type="InterPro" id="IPR035919">
    <property type="entry name" value="EAL_sf"/>
</dbReference>
<dbReference type="SUPFAM" id="SSF141868">
    <property type="entry name" value="EAL domain-like"/>
    <property type="match status" value="1"/>
</dbReference>
<dbReference type="SMART" id="SM00304">
    <property type="entry name" value="HAMP"/>
    <property type="match status" value="1"/>
</dbReference>
<name>A0A2T3NX29_9GAMM</name>
<dbReference type="PROSITE" id="PS50885">
    <property type="entry name" value="HAMP"/>
    <property type="match status" value="1"/>
</dbReference>
<dbReference type="InterPro" id="IPR003660">
    <property type="entry name" value="HAMP_dom"/>
</dbReference>
<dbReference type="GO" id="GO:0007165">
    <property type="term" value="P:signal transduction"/>
    <property type="evidence" value="ECO:0007669"/>
    <property type="project" value="InterPro"/>
</dbReference>
<dbReference type="SMART" id="SM00267">
    <property type="entry name" value="GGDEF"/>
    <property type="match status" value="1"/>
</dbReference>
<dbReference type="PANTHER" id="PTHR33121">
    <property type="entry name" value="CYCLIC DI-GMP PHOSPHODIESTERASE PDEF"/>
    <property type="match status" value="1"/>
</dbReference>
<dbReference type="InterPro" id="IPR042461">
    <property type="entry name" value="LapD_MoxY_peri_C"/>
</dbReference>
<feature type="domain" description="HAMP" evidence="2">
    <location>
        <begin position="173"/>
        <end position="225"/>
    </location>
</feature>
<evidence type="ECO:0000313" key="3">
    <source>
        <dbReference type="EMBL" id="PSW20758.1"/>
    </source>
</evidence>
<proteinExistence type="predicted"/>